<evidence type="ECO:0000259" key="4">
    <source>
        <dbReference type="Pfam" id="PF01765"/>
    </source>
</evidence>
<dbReference type="PANTHER" id="PTHR20982:SF3">
    <property type="entry name" value="MITOCHONDRIAL RIBOSOME RECYCLING FACTOR PSEUDO 1"/>
    <property type="match status" value="1"/>
</dbReference>
<evidence type="ECO:0000256" key="1">
    <source>
        <dbReference type="ARBA" id="ARBA00005912"/>
    </source>
</evidence>
<dbReference type="EMBL" id="PCRM01000037">
    <property type="protein sequence ID" value="PIP21481.1"/>
    <property type="molecule type" value="Genomic_DNA"/>
</dbReference>
<comment type="subcellular location">
    <subcellularLocation>
        <location evidence="3">Cytoplasm</location>
    </subcellularLocation>
</comment>
<dbReference type="Gene3D" id="3.30.1360.40">
    <property type="match status" value="1"/>
</dbReference>
<dbReference type="Gene3D" id="1.10.132.20">
    <property type="entry name" value="Ribosome-recycling factor"/>
    <property type="match status" value="1"/>
</dbReference>
<dbReference type="GO" id="GO:0005737">
    <property type="term" value="C:cytoplasm"/>
    <property type="evidence" value="ECO:0007669"/>
    <property type="project" value="UniProtKB-SubCell"/>
</dbReference>
<dbReference type="CDD" id="cd00520">
    <property type="entry name" value="RRF"/>
    <property type="match status" value="1"/>
</dbReference>
<evidence type="ECO:0000313" key="5">
    <source>
        <dbReference type="EMBL" id="PIP21481.1"/>
    </source>
</evidence>
<dbReference type="InterPro" id="IPR036191">
    <property type="entry name" value="RRF_sf"/>
</dbReference>
<accession>A0A2G9YSM3</accession>
<evidence type="ECO:0000256" key="2">
    <source>
        <dbReference type="ARBA" id="ARBA00022917"/>
    </source>
</evidence>
<gene>
    <name evidence="3" type="primary">frr</name>
    <name evidence="5" type="ORF">COX39_02715</name>
</gene>
<dbReference type="AlphaFoldDB" id="A0A2G9YSM3"/>
<dbReference type="InterPro" id="IPR023584">
    <property type="entry name" value="Ribosome_recyc_fac_dom"/>
</dbReference>
<evidence type="ECO:0000256" key="3">
    <source>
        <dbReference type="HAMAP-Rule" id="MF_00040"/>
    </source>
</evidence>
<dbReference type="SUPFAM" id="SSF55194">
    <property type="entry name" value="Ribosome recycling factor, RRF"/>
    <property type="match status" value="1"/>
</dbReference>
<dbReference type="GO" id="GO:0006415">
    <property type="term" value="P:translational termination"/>
    <property type="evidence" value="ECO:0007669"/>
    <property type="project" value="UniProtKB-UniRule"/>
</dbReference>
<dbReference type="NCBIfam" id="TIGR00496">
    <property type="entry name" value="frr"/>
    <property type="match status" value="1"/>
</dbReference>
<organism evidence="5 6">
    <name type="scientific">Candidatus Nealsonbacteria bacterium CG23_combo_of_CG06-09_8_20_14_all_40_13</name>
    <dbReference type="NCBI Taxonomy" id="1974724"/>
    <lineage>
        <taxon>Bacteria</taxon>
        <taxon>Candidatus Nealsoniibacteriota</taxon>
    </lineage>
</organism>
<comment type="function">
    <text evidence="3">Responsible for the release of ribosomes from messenger RNA at the termination of protein biosynthesis. May increase the efficiency of translation by recycling ribosomes from one round of translation to another.</text>
</comment>
<comment type="caution">
    <text evidence="5">The sequence shown here is derived from an EMBL/GenBank/DDBJ whole genome shotgun (WGS) entry which is preliminary data.</text>
</comment>
<dbReference type="InterPro" id="IPR002661">
    <property type="entry name" value="Ribosome_recyc_fac"/>
</dbReference>
<keyword evidence="2 3" id="KW-0648">Protein biosynthesis</keyword>
<sequence length="185" mass="21200">MLEQILRELKSKMETVVSTFQEELKKIRTGRANTSLVENVKVQYFANLMPLRELATISAPNPATIIVSPWDKNALGDAELAIRNANLGLNPVNDGVKITLHLPAPTSEERQKLTKIVSAMAEEAKVEIRNLREESWKEIQNLQKQKKLTEDDRYSGEFRLNKMIEEFNLKIKTLTENKEKEILQV</sequence>
<dbReference type="Proteomes" id="UP000231567">
    <property type="component" value="Unassembled WGS sequence"/>
</dbReference>
<name>A0A2G9YSM3_9BACT</name>
<dbReference type="FunFam" id="3.30.1360.40:FF:000001">
    <property type="entry name" value="Ribosome-recycling factor"/>
    <property type="match status" value="1"/>
</dbReference>
<dbReference type="PANTHER" id="PTHR20982">
    <property type="entry name" value="RIBOSOME RECYCLING FACTOR"/>
    <property type="match status" value="1"/>
</dbReference>
<comment type="similarity">
    <text evidence="1 3">Belongs to the RRF family.</text>
</comment>
<dbReference type="HAMAP" id="MF_00040">
    <property type="entry name" value="RRF"/>
    <property type="match status" value="1"/>
</dbReference>
<feature type="domain" description="Ribosome recycling factor" evidence="4">
    <location>
        <begin position="20"/>
        <end position="183"/>
    </location>
</feature>
<keyword evidence="3" id="KW-0963">Cytoplasm</keyword>
<dbReference type="Pfam" id="PF01765">
    <property type="entry name" value="RRF"/>
    <property type="match status" value="1"/>
</dbReference>
<proteinExistence type="inferred from homology"/>
<dbReference type="GO" id="GO:0043023">
    <property type="term" value="F:ribosomal large subunit binding"/>
    <property type="evidence" value="ECO:0007669"/>
    <property type="project" value="TreeGrafter"/>
</dbReference>
<reference evidence="5 6" key="1">
    <citation type="submission" date="2017-09" db="EMBL/GenBank/DDBJ databases">
        <title>Depth-based differentiation of microbial function through sediment-hosted aquifers and enrichment of novel symbionts in the deep terrestrial subsurface.</title>
        <authorList>
            <person name="Probst A.J."/>
            <person name="Ladd B."/>
            <person name="Jarett J.K."/>
            <person name="Geller-Mcgrath D.E."/>
            <person name="Sieber C.M."/>
            <person name="Emerson J.B."/>
            <person name="Anantharaman K."/>
            <person name="Thomas B.C."/>
            <person name="Malmstrom R."/>
            <person name="Stieglmeier M."/>
            <person name="Klingl A."/>
            <person name="Woyke T."/>
            <person name="Ryan C.M."/>
            <person name="Banfield J.F."/>
        </authorList>
    </citation>
    <scope>NUCLEOTIDE SEQUENCE [LARGE SCALE GENOMIC DNA]</scope>
    <source>
        <strain evidence="5">CG23_combo_of_CG06-09_8_20_14_all_40_13</strain>
    </source>
</reference>
<protein>
    <recommendedName>
        <fullName evidence="3">Ribosome-recycling factor</fullName>
        <shortName evidence="3">RRF</shortName>
    </recommendedName>
    <alternativeName>
        <fullName evidence="3">Ribosome-releasing factor</fullName>
    </alternativeName>
</protein>
<evidence type="ECO:0000313" key="6">
    <source>
        <dbReference type="Proteomes" id="UP000231567"/>
    </source>
</evidence>